<evidence type="ECO:0000259" key="4">
    <source>
        <dbReference type="SMART" id="SM00701"/>
    </source>
</evidence>
<dbReference type="OrthoDB" id="10001926at2759"/>
<reference evidence="5 6" key="1">
    <citation type="submission" date="2015-09" db="EMBL/GenBank/DDBJ databases">
        <title>Draft genome of the scarab beetle Oryctes borbonicus.</title>
        <authorList>
            <person name="Meyer J.M."/>
            <person name="Markov G.V."/>
            <person name="Baskaran P."/>
            <person name="Herrmann M."/>
            <person name="Sommer R.J."/>
            <person name="Roedelsperger C."/>
        </authorList>
    </citation>
    <scope>NUCLEOTIDE SEQUENCE [LARGE SCALE GENOMIC DNA]</scope>
    <source>
        <strain evidence="5">OB123</strain>
        <tissue evidence="5">Whole animal</tissue>
    </source>
</reference>
<dbReference type="GO" id="GO:0009253">
    <property type="term" value="P:peptidoglycan catabolic process"/>
    <property type="evidence" value="ECO:0007669"/>
    <property type="project" value="InterPro"/>
</dbReference>
<name>A0A0T6BET5_9SCAR</name>
<dbReference type="Proteomes" id="UP000051574">
    <property type="component" value="Unassembled WGS sequence"/>
</dbReference>
<gene>
    <name evidence="5" type="ORF">AMK59_2784</name>
</gene>
<dbReference type="InterPro" id="IPR006619">
    <property type="entry name" value="PGRP_domain_met/bac"/>
</dbReference>
<evidence type="ECO:0000256" key="2">
    <source>
        <dbReference type="ARBA" id="ARBA00022588"/>
    </source>
</evidence>
<keyword evidence="2" id="KW-0399">Innate immunity</keyword>
<dbReference type="InterPro" id="IPR002502">
    <property type="entry name" value="Amidase_domain"/>
</dbReference>
<keyword evidence="3" id="KW-0391">Immunity</keyword>
<feature type="domain" description="Peptidoglycan recognition protein family" evidence="4">
    <location>
        <begin position="1"/>
        <end position="76"/>
    </location>
</feature>
<evidence type="ECO:0000313" key="5">
    <source>
        <dbReference type="EMBL" id="KRT85399.1"/>
    </source>
</evidence>
<comment type="similarity">
    <text evidence="1">Belongs to the N-acetylmuramoyl-L-alanine amidase 2 family.</text>
</comment>
<protein>
    <recommendedName>
        <fullName evidence="4">Peptidoglycan recognition protein family domain-containing protein</fullName>
    </recommendedName>
</protein>
<dbReference type="GO" id="GO:0045087">
    <property type="term" value="P:innate immune response"/>
    <property type="evidence" value="ECO:0007669"/>
    <property type="project" value="UniProtKB-KW"/>
</dbReference>
<accession>A0A0T6BET5</accession>
<dbReference type="PANTHER" id="PTHR11022">
    <property type="entry name" value="PEPTIDOGLYCAN RECOGNITION PROTEIN"/>
    <property type="match status" value="1"/>
</dbReference>
<proteinExistence type="inferred from homology"/>
<dbReference type="InterPro" id="IPR036505">
    <property type="entry name" value="Amidase/PGRP_sf"/>
</dbReference>
<dbReference type="InterPro" id="IPR015510">
    <property type="entry name" value="PGRP"/>
</dbReference>
<dbReference type="SUPFAM" id="SSF55846">
    <property type="entry name" value="N-acetylmuramoyl-L-alanine amidase-like"/>
    <property type="match status" value="1"/>
</dbReference>
<sequence length="99" mass="10916">MVGGDGNIYEGVGWHKRGSHTYGYNSNSIGIAFIGDFRNVTPKPKQLEAAKKLIQCGVELGELDSRYKLMGARSVIATESPGLALFRELTNWRGFTRNP</sequence>
<evidence type="ECO:0000256" key="3">
    <source>
        <dbReference type="ARBA" id="ARBA00022859"/>
    </source>
</evidence>
<dbReference type="SMART" id="SM00701">
    <property type="entry name" value="PGRP"/>
    <property type="match status" value="1"/>
</dbReference>
<dbReference type="Pfam" id="PF01510">
    <property type="entry name" value="Amidase_2"/>
    <property type="match status" value="1"/>
</dbReference>
<dbReference type="EMBL" id="LJIG01001541">
    <property type="protein sequence ID" value="KRT85399.1"/>
    <property type="molecule type" value="Genomic_DNA"/>
</dbReference>
<dbReference type="GO" id="GO:0008270">
    <property type="term" value="F:zinc ion binding"/>
    <property type="evidence" value="ECO:0007669"/>
    <property type="project" value="InterPro"/>
</dbReference>
<organism evidence="5 6">
    <name type="scientific">Oryctes borbonicus</name>
    <dbReference type="NCBI Taxonomy" id="1629725"/>
    <lineage>
        <taxon>Eukaryota</taxon>
        <taxon>Metazoa</taxon>
        <taxon>Ecdysozoa</taxon>
        <taxon>Arthropoda</taxon>
        <taxon>Hexapoda</taxon>
        <taxon>Insecta</taxon>
        <taxon>Pterygota</taxon>
        <taxon>Neoptera</taxon>
        <taxon>Endopterygota</taxon>
        <taxon>Coleoptera</taxon>
        <taxon>Polyphaga</taxon>
        <taxon>Scarabaeiformia</taxon>
        <taxon>Scarabaeidae</taxon>
        <taxon>Dynastinae</taxon>
        <taxon>Oryctes</taxon>
    </lineage>
</organism>
<dbReference type="Gene3D" id="3.40.80.10">
    <property type="entry name" value="Peptidoglycan recognition protein-like"/>
    <property type="match status" value="1"/>
</dbReference>
<dbReference type="GO" id="GO:0008745">
    <property type="term" value="F:N-acetylmuramoyl-L-alanine amidase activity"/>
    <property type="evidence" value="ECO:0007669"/>
    <property type="project" value="InterPro"/>
</dbReference>
<evidence type="ECO:0000256" key="1">
    <source>
        <dbReference type="ARBA" id="ARBA00007553"/>
    </source>
</evidence>
<evidence type="ECO:0000313" key="6">
    <source>
        <dbReference type="Proteomes" id="UP000051574"/>
    </source>
</evidence>
<comment type="caution">
    <text evidence="5">The sequence shown here is derived from an EMBL/GenBank/DDBJ whole genome shotgun (WGS) entry which is preliminary data.</text>
</comment>
<dbReference type="AlphaFoldDB" id="A0A0T6BET5"/>
<keyword evidence="6" id="KW-1185">Reference proteome</keyword>
<dbReference type="CDD" id="cd06583">
    <property type="entry name" value="PGRP"/>
    <property type="match status" value="1"/>
</dbReference>
<dbReference type="PANTHER" id="PTHR11022:SF74">
    <property type="entry name" value="PEPTIDOGLYCAN-RECOGNITION PROTEIN SA"/>
    <property type="match status" value="1"/>
</dbReference>